<evidence type="ECO:0000256" key="4">
    <source>
        <dbReference type="ARBA" id="ARBA00023163"/>
    </source>
</evidence>
<dbReference type="PANTHER" id="PTHR30537">
    <property type="entry name" value="HTH-TYPE TRANSCRIPTIONAL REGULATOR"/>
    <property type="match status" value="1"/>
</dbReference>
<feature type="region of interest" description="Disordered" evidence="5">
    <location>
        <begin position="1"/>
        <end position="20"/>
    </location>
</feature>
<evidence type="ECO:0000313" key="8">
    <source>
        <dbReference type="Proteomes" id="UP001589814"/>
    </source>
</evidence>
<feature type="domain" description="HTH lysR-type" evidence="6">
    <location>
        <begin position="29"/>
        <end position="52"/>
    </location>
</feature>
<accession>A0ABV6G3F8</accession>
<dbReference type="InterPro" id="IPR036388">
    <property type="entry name" value="WH-like_DNA-bd_sf"/>
</dbReference>
<keyword evidence="3" id="KW-0238">DNA-binding</keyword>
<reference evidence="7 8" key="1">
    <citation type="submission" date="2024-09" db="EMBL/GenBank/DDBJ databases">
        <authorList>
            <person name="Sun Q."/>
            <person name="Mori K."/>
        </authorList>
    </citation>
    <scope>NUCLEOTIDE SEQUENCE [LARGE SCALE GENOMIC DNA]</scope>
    <source>
        <strain evidence="7 8">CCM 7415</strain>
    </source>
</reference>
<organism evidence="7 8">
    <name type="scientific">Kushneria aurantia</name>
    <dbReference type="NCBI Taxonomy" id="504092"/>
    <lineage>
        <taxon>Bacteria</taxon>
        <taxon>Pseudomonadati</taxon>
        <taxon>Pseudomonadota</taxon>
        <taxon>Gammaproteobacteria</taxon>
        <taxon>Oceanospirillales</taxon>
        <taxon>Halomonadaceae</taxon>
        <taxon>Kushneria</taxon>
    </lineage>
</organism>
<dbReference type="SUPFAM" id="SSF46785">
    <property type="entry name" value="Winged helix' DNA-binding domain"/>
    <property type="match status" value="1"/>
</dbReference>
<evidence type="ECO:0000256" key="1">
    <source>
        <dbReference type="ARBA" id="ARBA00009437"/>
    </source>
</evidence>
<evidence type="ECO:0000259" key="6">
    <source>
        <dbReference type="PROSITE" id="PS50931"/>
    </source>
</evidence>
<dbReference type="PROSITE" id="PS50931">
    <property type="entry name" value="HTH_LYSR"/>
    <property type="match status" value="1"/>
</dbReference>
<evidence type="ECO:0000313" key="7">
    <source>
        <dbReference type="EMBL" id="MFC0267819.1"/>
    </source>
</evidence>
<sequence length="298" mass="32876">MRARSTIGDSSFSDPAHRKARKISPCATQVAALEKRLGVRLIERSTRRFSVTAVGREVQAHALAALDQADAVEAAAARVTAEPRGLVRIGCPLGVERLLAERLPELMRRYPRLRVQVMVGNRRLDLIEERIDVALRVRETLDGDADVVIRQLARGHACLVASPALLDERDPPSIPAELATWPTISQSEQSGYHRWHLVDGEDHKASVDHEPRVAATEFAILLQAAIDGLGVAFLAHYACRAALDDGRLVRILPTWRSREANIHLAFPSRRGMLPGVRATVDFLAETFAVDSPAWRLPV</sequence>
<comment type="caution">
    <text evidence="7">The sequence shown here is derived from an EMBL/GenBank/DDBJ whole genome shotgun (WGS) entry which is preliminary data.</text>
</comment>
<dbReference type="InterPro" id="IPR005119">
    <property type="entry name" value="LysR_subst-bd"/>
</dbReference>
<name>A0ABV6G3F8_9GAMM</name>
<evidence type="ECO:0000256" key="3">
    <source>
        <dbReference type="ARBA" id="ARBA00023125"/>
    </source>
</evidence>
<keyword evidence="2" id="KW-0805">Transcription regulation</keyword>
<dbReference type="Pfam" id="PF00126">
    <property type="entry name" value="HTH_1"/>
    <property type="match status" value="1"/>
</dbReference>
<dbReference type="Gene3D" id="1.10.10.10">
    <property type="entry name" value="Winged helix-like DNA-binding domain superfamily/Winged helix DNA-binding domain"/>
    <property type="match status" value="1"/>
</dbReference>
<dbReference type="InterPro" id="IPR000847">
    <property type="entry name" value="LysR_HTH_N"/>
</dbReference>
<dbReference type="EMBL" id="JBHLVX010000023">
    <property type="protein sequence ID" value="MFC0267819.1"/>
    <property type="molecule type" value="Genomic_DNA"/>
</dbReference>
<evidence type="ECO:0000256" key="5">
    <source>
        <dbReference type="SAM" id="MobiDB-lite"/>
    </source>
</evidence>
<dbReference type="InterPro" id="IPR036390">
    <property type="entry name" value="WH_DNA-bd_sf"/>
</dbReference>
<dbReference type="SUPFAM" id="SSF53850">
    <property type="entry name" value="Periplasmic binding protein-like II"/>
    <property type="match status" value="1"/>
</dbReference>
<dbReference type="Proteomes" id="UP001589814">
    <property type="component" value="Unassembled WGS sequence"/>
</dbReference>
<evidence type="ECO:0000256" key="2">
    <source>
        <dbReference type="ARBA" id="ARBA00023015"/>
    </source>
</evidence>
<dbReference type="PANTHER" id="PTHR30537:SF31">
    <property type="entry name" value="TRANSCRIPTIONAL REGULATOR, LYSR FAMILY"/>
    <property type="match status" value="1"/>
</dbReference>
<dbReference type="RefSeq" id="WP_083920836.1">
    <property type="nucleotide sequence ID" value="NZ_JBHLVX010000023.1"/>
</dbReference>
<gene>
    <name evidence="7" type="ORF">ACFFHW_07420</name>
</gene>
<dbReference type="Pfam" id="PF03466">
    <property type="entry name" value="LysR_substrate"/>
    <property type="match status" value="1"/>
</dbReference>
<keyword evidence="8" id="KW-1185">Reference proteome</keyword>
<proteinExistence type="inferred from homology"/>
<keyword evidence="4" id="KW-0804">Transcription</keyword>
<protein>
    <submittedName>
        <fullName evidence="7">LysR family transcriptional regulator</fullName>
    </submittedName>
</protein>
<dbReference type="Gene3D" id="3.40.190.290">
    <property type="match status" value="1"/>
</dbReference>
<comment type="similarity">
    <text evidence="1">Belongs to the LysR transcriptional regulatory family.</text>
</comment>
<dbReference type="InterPro" id="IPR058163">
    <property type="entry name" value="LysR-type_TF_proteobact-type"/>
</dbReference>